<feature type="compositionally biased region" description="Basic and acidic residues" evidence="1">
    <location>
        <begin position="375"/>
        <end position="394"/>
    </location>
</feature>
<evidence type="ECO:0000259" key="3">
    <source>
        <dbReference type="Pfam" id="PF20234"/>
    </source>
</evidence>
<dbReference type="EMBL" id="CABWKE010000029">
    <property type="protein sequence ID" value="VWQ28333.1"/>
    <property type="molecule type" value="Genomic_DNA"/>
</dbReference>
<feature type="transmembrane region" description="Helical" evidence="2">
    <location>
        <begin position="213"/>
        <end position="233"/>
    </location>
</feature>
<feature type="transmembrane region" description="Helical" evidence="2">
    <location>
        <begin position="245"/>
        <end position="266"/>
    </location>
</feature>
<comment type="caution">
    <text evidence="4">The sequence shown here is derived from an EMBL/GenBank/DDBJ whole genome shotgun (WGS) entry which is preliminary data.</text>
</comment>
<evidence type="ECO:0000313" key="4">
    <source>
        <dbReference type="EMBL" id="VWQ28333.1"/>
    </source>
</evidence>
<dbReference type="Proteomes" id="UP000494179">
    <property type="component" value="Unassembled WGS sequence"/>
</dbReference>
<dbReference type="AlphaFoldDB" id="A0A8U0LFV9"/>
<keyword evidence="2" id="KW-0472">Membrane</keyword>
<name>A0A8U0LFV9_BIFLI</name>
<accession>A0A8U0LFV9</accession>
<organism evidence="4 7">
    <name type="scientific">Bifidobacterium longum subsp. infantis</name>
    <dbReference type="NCBI Taxonomy" id="1682"/>
    <lineage>
        <taxon>Bacteria</taxon>
        <taxon>Bacillati</taxon>
        <taxon>Actinomycetota</taxon>
        <taxon>Actinomycetes</taxon>
        <taxon>Bifidobacteriales</taxon>
        <taxon>Bifidobacteriaceae</taxon>
        <taxon>Bifidobacterium</taxon>
    </lineage>
</organism>
<dbReference type="RefSeq" id="WP_174773995.1">
    <property type="nucleotide sequence ID" value="NZ_CABWKE010000029.1"/>
</dbReference>
<sequence length="505" mass="53536">MTTPFDQQPQPVPPSEGTNDAPEDRANAPTVPNTVPAGQPNVASDGATTTPMTPATASQRPAGAPFDRVYAVSPQQLFQVIHDQLTTGATFTLDNENSQTGALSFHSYDGVNCTLTVVPQGAAGTAVRLEATGNESAKRVDEFLASLDKRIGVAPAPATHGAGAATGFAGAAAPAALAPNAQGVKKTSKLSVFAIIWGVLFVLAQFVDVSGRSWGGLLFATVIPALLSGFAVYVTRPSGKVQGRVLAWVAVGITVVGLVIGGVFVIRDGAEASLATKCEAYSWPESDIAALLPQPKSTKGEIKSESSDYFFIQVCDTDAKQYADYVKSVQDNGFTVDYSKSADIFNAKNADGYSVSVSRYTDNETIMSITIQAPKKKEDASTDGDAAKQDDKSTDTGTDSSDANKQSDQSSDQKAQQNTNDNADFKSTMDSYEAFIDEYVAFMNKYQKSDNVVSMATDYAGMMKRYSEFSQKVDAIDESSLSSEDSAYYTEVMTRCTQKLASVGQ</sequence>
<protein>
    <recommendedName>
        <fullName evidence="3">DUF6591 domain-containing protein</fullName>
    </recommendedName>
</protein>
<feature type="region of interest" description="Disordered" evidence="1">
    <location>
        <begin position="1"/>
        <end position="61"/>
    </location>
</feature>
<gene>
    <name evidence="5" type="ORF">BIFLH664_01493</name>
    <name evidence="4" type="ORF">BIFLH665_01435</name>
</gene>
<dbReference type="Pfam" id="PF20234">
    <property type="entry name" value="DUF6591"/>
    <property type="match status" value="1"/>
</dbReference>
<feature type="region of interest" description="Disordered" evidence="1">
    <location>
        <begin position="372"/>
        <end position="425"/>
    </location>
</feature>
<feature type="domain" description="DUF6591" evidence="3">
    <location>
        <begin position="277"/>
        <end position="503"/>
    </location>
</feature>
<dbReference type="Proteomes" id="UP000494270">
    <property type="component" value="Unassembled WGS sequence"/>
</dbReference>
<feature type="compositionally biased region" description="Low complexity" evidence="1">
    <location>
        <begin position="47"/>
        <end position="57"/>
    </location>
</feature>
<feature type="transmembrane region" description="Helical" evidence="2">
    <location>
        <begin position="190"/>
        <end position="207"/>
    </location>
</feature>
<dbReference type="EMBL" id="CABWKI010000027">
    <property type="protein sequence ID" value="VWQ36572.1"/>
    <property type="molecule type" value="Genomic_DNA"/>
</dbReference>
<dbReference type="InterPro" id="IPR046526">
    <property type="entry name" value="DUF6591"/>
</dbReference>
<keyword evidence="2" id="KW-1133">Transmembrane helix</keyword>
<proteinExistence type="predicted"/>
<evidence type="ECO:0000313" key="6">
    <source>
        <dbReference type="Proteomes" id="UP000494179"/>
    </source>
</evidence>
<keyword evidence="2" id="KW-0812">Transmembrane</keyword>
<evidence type="ECO:0000313" key="5">
    <source>
        <dbReference type="EMBL" id="VWQ36572.1"/>
    </source>
</evidence>
<evidence type="ECO:0000313" key="7">
    <source>
        <dbReference type="Proteomes" id="UP000494270"/>
    </source>
</evidence>
<feature type="compositionally biased region" description="Low complexity" evidence="1">
    <location>
        <begin position="395"/>
        <end position="418"/>
    </location>
</feature>
<reference evidence="6 7" key="1">
    <citation type="submission" date="2019-10" db="EMBL/GenBank/DDBJ databases">
        <authorList>
            <consortium name="Melissa Lawson"/>
            <person name="O'neill I."/>
        </authorList>
    </citation>
    <scope>NUCLEOTIDE SEQUENCE [LARGE SCALE GENOMIC DNA]</scope>
    <source>
        <strain evidence="5">LH_664</strain>
        <strain evidence="4">LH_665</strain>
    </source>
</reference>
<evidence type="ECO:0000256" key="2">
    <source>
        <dbReference type="SAM" id="Phobius"/>
    </source>
</evidence>
<evidence type="ECO:0000256" key="1">
    <source>
        <dbReference type="SAM" id="MobiDB-lite"/>
    </source>
</evidence>